<accession>A0A7W7GC72</accession>
<name>A0A7W7GC72_9ACTN</name>
<proteinExistence type="predicted"/>
<evidence type="ECO:0000313" key="4">
    <source>
        <dbReference type="Proteomes" id="UP000542210"/>
    </source>
</evidence>
<evidence type="ECO:0000313" key="3">
    <source>
        <dbReference type="EMBL" id="MBB4701726.1"/>
    </source>
</evidence>
<dbReference type="SUPFAM" id="SSF47413">
    <property type="entry name" value="lambda repressor-like DNA-binding domains"/>
    <property type="match status" value="1"/>
</dbReference>
<comment type="caution">
    <text evidence="3">The sequence shown here is derived from an EMBL/GenBank/DDBJ whole genome shotgun (WGS) entry which is preliminary data.</text>
</comment>
<sequence length="465" mass="48753">MGARQAASDQARARPAERPGGTGPWAEFGAQMRRWRGSAGFTQAQVGARVGYDHSAISRLESGAREPSDRLARRLDEVLGAGGALLAAYRAVAAEQGRHDGAGRADPLPGGAPGPLVPDGLVLPSLLPSYGIACPLHPEARCEVPPLAETPRPGALDGRAPGADTVHLLCALLAACWSAGDERPLPGTAAAVERALHLIVGWAGEATGPARRALVRLAGAYALLAGELRASRGQNGMAMAWLHKCLYWAGMSDDPAVHVAALCDMATIARLEHDAPSAITYAGAMREAYPGRRWAAVMADLCEARGHALIGDVRACRRRVDGARDRLHGVGERDLAEAPWLAEASGQVYVESAAAGALRDLAAMTADRSLARLAIDAAGRSLACLAPGRRAARVLFTLRLADGHACAGDLDAAVAIAEPLLAELPTLHTPLIGQELYGLRSRLMARWGNRPGMRDFTAHLGAVWQ</sequence>
<dbReference type="PROSITE" id="PS50943">
    <property type="entry name" value="HTH_CROC1"/>
    <property type="match status" value="1"/>
</dbReference>
<reference evidence="3 4" key="1">
    <citation type="submission" date="2020-08" db="EMBL/GenBank/DDBJ databases">
        <title>Sequencing the genomes of 1000 actinobacteria strains.</title>
        <authorList>
            <person name="Klenk H.-P."/>
        </authorList>
    </citation>
    <scope>NUCLEOTIDE SEQUENCE [LARGE SCALE GENOMIC DNA]</scope>
    <source>
        <strain evidence="3 4">DSM 45784</strain>
    </source>
</reference>
<dbReference type="InterPro" id="IPR001387">
    <property type="entry name" value="Cro/C1-type_HTH"/>
</dbReference>
<dbReference type="InterPro" id="IPR010982">
    <property type="entry name" value="Lambda_DNA-bd_dom_sf"/>
</dbReference>
<gene>
    <name evidence="3" type="ORF">BJ982_003270</name>
</gene>
<protein>
    <submittedName>
        <fullName evidence="3">DNA-binding XRE family transcriptional regulator</fullName>
    </submittedName>
</protein>
<evidence type="ECO:0000259" key="2">
    <source>
        <dbReference type="PROSITE" id="PS50943"/>
    </source>
</evidence>
<feature type="region of interest" description="Disordered" evidence="1">
    <location>
        <begin position="1"/>
        <end position="29"/>
    </location>
</feature>
<dbReference type="EMBL" id="JACHND010000001">
    <property type="protein sequence ID" value="MBB4701726.1"/>
    <property type="molecule type" value="Genomic_DNA"/>
</dbReference>
<feature type="compositionally biased region" description="Low complexity" evidence="1">
    <location>
        <begin position="1"/>
        <end position="10"/>
    </location>
</feature>
<evidence type="ECO:0000256" key="1">
    <source>
        <dbReference type="SAM" id="MobiDB-lite"/>
    </source>
</evidence>
<dbReference type="GO" id="GO:0003677">
    <property type="term" value="F:DNA binding"/>
    <property type="evidence" value="ECO:0007669"/>
    <property type="project" value="UniProtKB-KW"/>
</dbReference>
<feature type="domain" description="HTH cro/C1-type" evidence="2">
    <location>
        <begin position="32"/>
        <end position="86"/>
    </location>
</feature>
<dbReference type="SMART" id="SM00530">
    <property type="entry name" value="HTH_XRE"/>
    <property type="match status" value="1"/>
</dbReference>
<dbReference type="CDD" id="cd00093">
    <property type="entry name" value="HTH_XRE"/>
    <property type="match status" value="1"/>
</dbReference>
<organism evidence="3 4">
    <name type="scientific">Sphaerisporangium siamense</name>
    <dbReference type="NCBI Taxonomy" id="795645"/>
    <lineage>
        <taxon>Bacteria</taxon>
        <taxon>Bacillati</taxon>
        <taxon>Actinomycetota</taxon>
        <taxon>Actinomycetes</taxon>
        <taxon>Streptosporangiales</taxon>
        <taxon>Streptosporangiaceae</taxon>
        <taxon>Sphaerisporangium</taxon>
    </lineage>
</organism>
<dbReference type="AlphaFoldDB" id="A0A7W7GC72"/>
<keyword evidence="4" id="KW-1185">Reference proteome</keyword>
<dbReference type="Pfam" id="PF13560">
    <property type="entry name" value="HTH_31"/>
    <property type="match status" value="1"/>
</dbReference>
<dbReference type="Gene3D" id="1.10.260.40">
    <property type="entry name" value="lambda repressor-like DNA-binding domains"/>
    <property type="match status" value="1"/>
</dbReference>
<dbReference type="RefSeq" id="WP_184880985.1">
    <property type="nucleotide sequence ID" value="NZ_BOOV01000007.1"/>
</dbReference>
<keyword evidence="3" id="KW-0238">DNA-binding</keyword>
<dbReference type="Proteomes" id="UP000542210">
    <property type="component" value="Unassembled WGS sequence"/>
</dbReference>